<name>A0A2S4W5B2_9BASI</name>
<feature type="chain" id="PRO_5015639507" evidence="1">
    <location>
        <begin position="18"/>
        <end position="592"/>
    </location>
</feature>
<feature type="non-terminal residue" evidence="2">
    <location>
        <position position="592"/>
    </location>
</feature>
<proteinExistence type="predicted"/>
<feature type="signal peptide" evidence="1">
    <location>
        <begin position="1"/>
        <end position="17"/>
    </location>
</feature>
<sequence length="592" mass="69045">MPRSILHTSCLALYVIAAIHVATRPTICYGASLAKRAIERETDRTLLRLSEQPLNIQIWLQQLTIEAYYCWLVVTCLGLHPVGNESAMNTTHVWRKPGWEEKKMTPKSIPLSLKPEDTLGTIPLEAYAALVPELFVCQFGSKGTIPELLEYLRYTEIPPFGFPGNAPWIQRIDNTATWLQSKDIGVSNRFKPWDLLPRTYKQVESDFNMIKAREVLKEISLERYLELAHVVLESSQYWHKELEHFLVNDMESREWAKERGYTLAYLTIIFFKTYKINLKNHDLESESQEHLVQNLLKDLMKVYVTRYESIKDDVKLIDLTLLIFSLEKKTLISKDGAGPSRKQFRFSGVGEHNEHNTGLKEAQVQRGKGHTQSHTFSFKPEDTLDKTSLEAYAALVPDLYRCRFGNKGTIPELSKYLDARNPPPSLPKDEAVRKRIYDTRAWLHSKDIEINTSYKHWSWGPSMYREVESDFNTMKAIEAFPRISLEMYLELAPVVLGYPHDWNQDLRHFLGYVVSCVEEYQFPNKDVMVWFDGQQERGYKLAFWTVWFLKLHHFDLKKYDLQTKNQGAMAQFLMNDLVKAFKEKMFKPRNPL</sequence>
<comment type="caution">
    <text evidence="2">The sequence shown here is derived from an EMBL/GenBank/DDBJ whole genome shotgun (WGS) entry which is preliminary data.</text>
</comment>
<dbReference type="AlphaFoldDB" id="A0A2S4W5B2"/>
<organism evidence="2 3">
    <name type="scientific">Puccinia striiformis</name>
    <dbReference type="NCBI Taxonomy" id="27350"/>
    <lineage>
        <taxon>Eukaryota</taxon>
        <taxon>Fungi</taxon>
        <taxon>Dikarya</taxon>
        <taxon>Basidiomycota</taxon>
        <taxon>Pucciniomycotina</taxon>
        <taxon>Pucciniomycetes</taxon>
        <taxon>Pucciniales</taxon>
        <taxon>Pucciniaceae</taxon>
        <taxon>Puccinia</taxon>
    </lineage>
</organism>
<accession>A0A2S4W5B2</accession>
<evidence type="ECO:0000313" key="3">
    <source>
        <dbReference type="Proteomes" id="UP000239156"/>
    </source>
</evidence>
<protein>
    <submittedName>
        <fullName evidence="2">Uncharacterized protein</fullName>
    </submittedName>
</protein>
<evidence type="ECO:0000313" key="2">
    <source>
        <dbReference type="EMBL" id="POW16972.1"/>
    </source>
</evidence>
<reference evidence="2" key="1">
    <citation type="submission" date="2017-12" db="EMBL/GenBank/DDBJ databases">
        <title>Gene loss provides genomic basis for host adaptation in cereal stripe rust fungi.</title>
        <authorList>
            <person name="Xia C."/>
        </authorList>
    </citation>
    <scope>NUCLEOTIDE SEQUENCE [LARGE SCALE GENOMIC DNA]</scope>
    <source>
        <strain evidence="2">93-210</strain>
    </source>
</reference>
<dbReference type="Proteomes" id="UP000239156">
    <property type="component" value="Unassembled WGS sequence"/>
</dbReference>
<gene>
    <name evidence="2" type="ORF">PSTT_00898</name>
</gene>
<evidence type="ECO:0000256" key="1">
    <source>
        <dbReference type="SAM" id="SignalP"/>
    </source>
</evidence>
<dbReference type="VEuPathDB" id="FungiDB:PSHT_04555"/>
<keyword evidence="3" id="KW-1185">Reference proteome</keyword>
<dbReference type="VEuPathDB" id="FungiDB:PSTT_00898"/>
<keyword evidence="1" id="KW-0732">Signal</keyword>
<dbReference type="EMBL" id="PKSL01000004">
    <property type="protein sequence ID" value="POW16972.1"/>
    <property type="molecule type" value="Genomic_DNA"/>
</dbReference>